<dbReference type="SUPFAM" id="SSF55604">
    <property type="entry name" value="Glucose permease domain IIB"/>
    <property type="match status" value="1"/>
</dbReference>
<dbReference type="RefSeq" id="WP_272108034.1">
    <property type="nucleotide sequence ID" value="NZ_JAQMLA010000047.1"/>
</dbReference>
<dbReference type="GO" id="GO:0008982">
    <property type="term" value="F:protein-N(PI)-phosphohistidine-sugar phosphotransferase activity"/>
    <property type="evidence" value="ECO:0007669"/>
    <property type="project" value="InterPro"/>
</dbReference>
<dbReference type="Gene3D" id="3.30.1360.60">
    <property type="entry name" value="Glucose permease domain IIB"/>
    <property type="match status" value="1"/>
</dbReference>
<dbReference type="AlphaFoldDB" id="A0AAW6DD83"/>
<dbReference type="InterPro" id="IPR036878">
    <property type="entry name" value="Glu_permease_IIB"/>
</dbReference>
<name>A0AAW6DD83_MEDGN</name>
<evidence type="ECO:0000313" key="1">
    <source>
        <dbReference type="EMBL" id="MDB8687715.1"/>
    </source>
</evidence>
<dbReference type="EMBL" id="JAQMLA010000047">
    <property type="protein sequence ID" value="MDB8687715.1"/>
    <property type="molecule type" value="Genomic_DNA"/>
</dbReference>
<protein>
    <submittedName>
        <fullName evidence="1">Uncharacterized protein</fullName>
    </submittedName>
</protein>
<comment type="caution">
    <text evidence="1">The sequence shown here is derived from an EMBL/GenBank/DDBJ whole genome shotgun (WGS) entry which is preliminary data.</text>
</comment>
<gene>
    <name evidence="1" type="ORF">PNW85_13745</name>
</gene>
<evidence type="ECO:0000313" key="2">
    <source>
        <dbReference type="Proteomes" id="UP001212160"/>
    </source>
</evidence>
<organism evidence="1 2">
    <name type="scientific">Mediterraneibacter gnavus</name>
    <name type="common">Ruminococcus gnavus</name>
    <dbReference type="NCBI Taxonomy" id="33038"/>
    <lineage>
        <taxon>Bacteria</taxon>
        <taxon>Bacillati</taxon>
        <taxon>Bacillota</taxon>
        <taxon>Clostridia</taxon>
        <taxon>Lachnospirales</taxon>
        <taxon>Lachnospiraceae</taxon>
        <taxon>Mediterraneibacter</taxon>
    </lineage>
</organism>
<accession>A0AAW6DD83</accession>
<dbReference type="Proteomes" id="UP001212160">
    <property type="component" value="Unassembled WGS sequence"/>
</dbReference>
<dbReference type="GO" id="GO:0009401">
    <property type="term" value="P:phosphoenolpyruvate-dependent sugar phosphotransferase system"/>
    <property type="evidence" value="ECO:0007669"/>
    <property type="project" value="InterPro"/>
</dbReference>
<reference evidence="1" key="1">
    <citation type="submission" date="2023-01" db="EMBL/GenBank/DDBJ databases">
        <title>Human gut microbiome strain richness.</title>
        <authorList>
            <person name="Chen-Liaw A."/>
        </authorList>
    </citation>
    <scope>NUCLEOTIDE SEQUENCE</scope>
    <source>
        <strain evidence="1">RTP21484st1_H11_RTP21484_190118</strain>
    </source>
</reference>
<sequence length="65" mass="7193">MKNTPGQAEEKIKALPGVITVVQKQGQFQVVIGNHVGDVFEAVSAELETNKKTEQEERPKKKKTC</sequence>
<proteinExistence type="predicted"/>